<dbReference type="Gene3D" id="1.10.630.10">
    <property type="entry name" value="Cytochrome P450"/>
    <property type="match status" value="1"/>
</dbReference>
<keyword evidence="8" id="KW-0472">Membrane</keyword>
<evidence type="ECO:0000256" key="1">
    <source>
        <dbReference type="ARBA" id="ARBA00001971"/>
    </source>
</evidence>
<dbReference type="EMBL" id="JAQQWP010000009">
    <property type="protein sequence ID" value="KAK8099821.1"/>
    <property type="molecule type" value="Genomic_DNA"/>
</dbReference>
<keyword evidence="7" id="KW-0560">Oxidoreductase</keyword>
<dbReference type="InterPro" id="IPR050121">
    <property type="entry name" value="Cytochrome_P450_monoxygenase"/>
</dbReference>
<comment type="cofactor">
    <cofactor evidence="1 6">
        <name>heme</name>
        <dbReference type="ChEBI" id="CHEBI:30413"/>
    </cofactor>
</comment>
<dbReference type="Proteomes" id="UP001392437">
    <property type="component" value="Unassembled WGS sequence"/>
</dbReference>
<evidence type="ECO:0000256" key="3">
    <source>
        <dbReference type="ARBA" id="ARBA00022617"/>
    </source>
</evidence>
<proteinExistence type="inferred from homology"/>
<gene>
    <name evidence="9" type="ORF">PG999_010195</name>
</gene>
<comment type="caution">
    <text evidence="9">The sequence shown here is derived from an EMBL/GenBank/DDBJ whole genome shotgun (WGS) entry which is preliminary data.</text>
</comment>
<dbReference type="GO" id="GO:0016705">
    <property type="term" value="F:oxidoreductase activity, acting on paired donors, with incorporation or reduction of molecular oxygen"/>
    <property type="evidence" value="ECO:0007669"/>
    <property type="project" value="InterPro"/>
</dbReference>
<evidence type="ECO:0000256" key="2">
    <source>
        <dbReference type="ARBA" id="ARBA00010617"/>
    </source>
</evidence>
<dbReference type="GO" id="GO:0004497">
    <property type="term" value="F:monooxygenase activity"/>
    <property type="evidence" value="ECO:0007669"/>
    <property type="project" value="UniProtKB-KW"/>
</dbReference>
<dbReference type="PANTHER" id="PTHR24305">
    <property type="entry name" value="CYTOCHROME P450"/>
    <property type="match status" value="1"/>
</dbReference>
<dbReference type="GO" id="GO:0005506">
    <property type="term" value="F:iron ion binding"/>
    <property type="evidence" value="ECO:0007669"/>
    <property type="project" value="InterPro"/>
</dbReference>
<dbReference type="Pfam" id="PF00067">
    <property type="entry name" value="p450"/>
    <property type="match status" value="1"/>
</dbReference>
<evidence type="ECO:0000256" key="4">
    <source>
        <dbReference type="ARBA" id="ARBA00022723"/>
    </source>
</evidence>
<dbReference type="CDD" id="cd11058">
    <property type="entry name" value="CYP60B-like"/>
    <property type="match status" value="1"/>
</dbReference>
<feature type="transmembrane region" description="Helical" evidence="8">
    <location>
        <begin position="12"/>
        <end position="33"/>
    </location>
</feature>
<dbReference type="InterPro" id="IPR017972">
    <property type="entry name" value="Cyt_P450_CS"/>
</dbReference>
<keyword evidence="8" id="KW-1133">Transmembrane helix</keyword>
<evidence type="ECO:0000256" key="5">
    <source>
        <dbReference type="ARBA" id="ARBA00023004"/>
    </source>
</evidence>
<dbReference type="AlphaFoldDB" id="A0AAW0QDQ8"/>
<keyword evidence="4 6" id="KW-0479">Metal-binding</keyword>
<dbReference type="SUPFAM" id="SSF48264">
    <property type="entry name" value="Cytochrome P450"/>
    <property type="match status" value="1"/>
</dbReference>
<dbReference type="InterPro" id="IPR002401">
    <property type="entry name" value="Cyt_P450_E_grp-I"/>
</dbReference>
<keyword evidence="10" id="KW-1185">Reference proteome</keyword>
<evidence type="ECO:0000313" key="9">
    <source>
        <dbReference type="EMBL" id="KAK8099821.1"/>
    </source>
</evidence>
<comment type="similarity">
    <text evidence="2 7">Belongs to the cytochrome P450 family.</text>
</comment>
<dbReference type="PRINTS" id="PR00385">
    <property type="entry name" value="P450"/>
</dbReference>
<keyword evidence="3 6" id="KW-0349">Heme</keyword>
<dbReference type="GO" id="GO:0020037">
    <property type="term" value="F:heme binding"/>
    <property type="evidence" value="ECO:0007669"/>
    <property type="project" value="InterPro"/>
</dbReference>
<keyword evidence="7 9" id="KW-0503">Monooxygenase</keyword>
<evidence type="ECO:0000256" key="6">
    <source>
        <dbReference type="PIRSR" id="PIRSR602401-1"/>
    </source>
</evidence>
<organism evidence="9 10">
    <name type="scientific">Apiospora kogelbergensis</name>
    <dbReference type="NCBI Taxonomy" id="1337665"/>
    <lineage>
        <taxon>Eukaryota</taxon>
        <taxon>Fungi</taxon>
        <taxon>Dikarya</taxon>
        <taxon>Ascomycota</taxon>
        <taxon>Pezizomycotina</taxon>
        <taxon>Sordariomycetes</taxon>
        <taxon>Xylariomycetidae</taxon>
        <taxon>Amphisphaeriales</taxon>
        <taxon>Apiosporaceae</taxon>
        <taxon>Apiospora</taxon>
    </lineage>
</organism>
<name>A0AAW0QDQ8_9PEZI</name>
<dbReference type="PROSITE" id="PS00086">
    <property type="entry name" value="CYTOCHROME_P450"/>
    <property type="match status" value="1"/>
</dbReference>
<accession>A0AAW0QDQ8</accession>
<keyword evidence="5 6" id="KW-0408">Iron</keyword>
<evidence type="ECO:0000313" key="10">
    <source>
        <dbReference type="Proteomes" id="UP001392437"/>
    </source>
</evidence>
<protein>
    <submittedName>
        <fullName evidence="9">Cytochrome P450 monooxygenase</fullName>
    </submittedName>
</protein>
<reference evidence="9 10" key="1">
    <citation type="submission" date="2023-01" db="EMBL/GenBank/DDBJ databases">
        <title>Analysis of 21 Apiospora genomes using comparative genomics revels a genus with tremendous synthesis potential of carbohydrate active enzymes and secondary metabolites.</title>
        <authorList>
            <person name="Sorensen T."/>
        </authorList>
    </citation>
    <scope>NUCLEOTIDE SEQUENCE [LARGE SCALE GENOMIC DNA]</scope>
    <source>
        <strain evidence="9 10">CBS 117206</strain>
    </source>
</reference>
<evidence type="ECO:0000256" key="8">
    <source>
        <dbReference type="SAM" id="Phobius"/>
    </source>
</evidence>
<dbReference type="PRINTS" id="PR00463">
    <property type="entry name" value="EP450I"/>
</dbReference>
<evidence type="ECO:0000256" key="7">
    <source>
        <dbReference type="RuleBase" id="RU000461"/>
    </source>
</evidence>
<dbReference type="PANTHER" id="PTHR24305:SF210">
    <property type="entry name" value="CYTOCHROME P450 MONOOXYGENASE ASQL-RELATED"/>
    <property type="match status" value="1"/>
</dbReference>
<dbReference type="InterPro" id="IPR001128">
    <property type="entry name" value="Cyt_P450"/>
</dbReference>
<sequence length="506" mass="57279">MSGAAAGGFPQAMEACATLSVISIGILVVYLLLSATYNLLLHPLHDIPGPRLCAISRMPWWIANYHGDQVSYLCALHDQYGPVVRYGPNDLSYSNGDAWKDIYGYERGRKENPKQEKTYLPPFNGVKNMVTANEQDHARVRRIFSPAFSDRALKKQEPLFQKYMHLLVGNLKKSSGEQVDLVDLFNFTIFDIMGDLTLGQPLGLLENNKYTPWVTAIFSSIKVLGIIQFIEYYPALSALWKLLEPRSIYDMKMNHWNHTKDRVDARLARGSTQPDVWNLCVPDDEKGQAGLSLKEMHSNAEIMMLAGTETTASALSGLFYTLLTHPAEMERAKAEVRAAFASGRDMTLESMGGLKYLHACISEAMRVYPRCRPDSPVLSPKAATWFWGDGFPKVSTNVVVMQAAAYRSPEGWKDPGRYVPERWLGGGSAGEYRDDRRDWHQPFSFGPRNCLGQNLAWHEMRLVAASILFHFDVELCEHETGDWFDQKSYMAWERRPLICRVKYVGQ</sequence>
<dbReference type="InterPro" id="IPR036396">
    <property type="entry name" value="Cyt_P450_sf"/>
</dbReference>
<feature type="binding site" description="axial binding residue" evidence="6">
    <location>
        <position position="450"/>
    </location>
    <ligand>
        <name>heme</name>
        <dbReference type="ChEBI" id="CHEBI:30413"/>
    </ligand>
    <ligandPart>
        <name>Fe</name>
        <dbReference type="ChEBI" id="CHEBI:18248"/>
    </ligandPart>
</feature>
<keyword evidence="8" id="KW-0812">Transmembrane</keyword>